<feature type="compositionally biased region" description="Basic and acidic residues" evidence="1">
    <location>
        <begin position="527"/>
        <end position="536"/>
    </location>
</feature>
<feature type="compositionally biased region" description="Low complexity" evidence="1">
    <location>
        <begin position="38"/>
        <end position="50"/>
    </location>
</feature>
<feature type="compositionally biased region" description="Polar residues" evidence="1">
    <location>
        <begin position="241"/>
        <end position="253"/>
    </location>
</feature>
<feature type="region of interest" description="Disordered" evidence="1">
    <location>
        <begin position="28"/>
        <end position="120"/>
    </location>
</feature>
<feature type="region of interest" description="Disordered" evidence="1">
    <location>
        <begin position="602"/>
        <end position="624"/>
    </location>
</feature>
<feature type="region of interest" description="Disordered" evidence="1">
    <location>
        <begin position="484"/>
        <end position="536"/>
    </location>
</feature>
<feature type="compositionally biased region" description="Low complexity" evidence="1">
    <location>
        <begin position="299"/>
        <end position="311"/>
    </location>
</feature>
<dbReference type="AlphaFoldDB" id="A0A7S3L907"/>
<protein>
    <submittedName>
        <fullName evidence="2">Uncharacterized protein</fullName>
    </submittedName>
</protein>
<feature type="region of interest" description="Disordered" evidence="1">
    <location>
        <begin position="299"/>
        <end position="318"/>
    </location>
</feature>
<dbReference type="EMBL" id="HBIM01013567">
    <property type="protein sequence ID" value="CAE0413726.1"/>
    <property type="molecule type" value="Transcribed_RNA"/>
</dbReference>
<name>A0A7S3L907_9STRA</name>
<reference evidence="2" key="1">
    <citation type="submission" date="2021-01" db="EMBL/GenBank/DDBJ databases">
        <authorList>
            <person name="Corre E."/>
            <person name="Pelletier E."/>
            <person name="Niang G."/>
            <person name="Scheremetjew M."/>
            <person name="Finn R."/>
            <person name="Kale V."/>
            <person name="Holt S."/>
            <person name="Cochrane G."/>
            <person name="Meng A."/>
            <person name="Brown T."/>
            <person name="Cohen L."/>
        </authorList>
    </citation>
    <scope>NUCLEOTIDE SEQUENCE</scope>
    <source>
        <strain evidence="2">CCMP127</strain>
    </source>
</reference>
<feature type="region of interest" description="Disordered" evidence="1">
    <location>
        <begin position="219"/>
        <end position="276"/>
    </location>
</feature>
<evidence type="ECO:0000256" key="1">
    <source>
        <dbReference type="SAM" id="MobiDB-lite"/>
    </source>
</evidence>
<sequence>MTTSSLLTRPLIKDHHFGFFAGQPHHSPFPSSANTTDSSYSHQSNSSSSSIDNEFAPPISKPATSNRRVSFSEHGSLRLPSHNMSHGEARTHSPDGSTTSGGGNSSGGHTTKTGRKGDPRMHRAVSARLNDPNMTLFEALKAGGFDYPDDNNPNHLDGEKITLAQRKNQLSRRLRIARRSDNHTRFPVPSATDNQNKFESLVEKQKESFQIMQQNMELQRQNSGQQYPVAASLKRARSAQGPGTTDSQQQSPDTAARRSLLDDDEDTSAQQKQPPQMMAKFHPNFQPLLVQPTGLHYAQPAPFPNANQQQNGFNMSQGGGMFFPNAGFQIPNMTSAGAATGDINAVMGQQQASAVGAQPTPSNANISGVAMRSLTNTAQSVGLSLEQLALALSSTRNLAQVVLGNDEDGSPSEQKKKKQELALQLYQHEVRPVYSRCMMLAGFNSEMTSETSKEYLKFAWKAWQKEGRRLRDLLEENDMLVDEAPDFTATDSSQKERPTKKAKVNPPQEEQVANKHESVAHSQAHPRSHEHECHTEDGRHIHRIEKCGHKAILHQPKDGEAHIDFVVGDKVECYEGVSTQGGNSKWPSQYPCFKCEPESFGELSDADPHHQQQQQTSPKQNAPKVLDLSAIDLDTSEWNVDFVDGTLQGLVRLGEGSRSAESSQPGNSFPMDGDMGSANG</sequence>
<organism evidence="2">
    <name type="scientific">Amphora coffeiformis</name>
    <dbReference type="NCBI Taxonomy" id="265554"/>
    <lineage>
        <taxon>Eukaryota</taxon>
        <taxon>Sar</taxon>
        <taxon>Stramenopiles</taxon>
        <taxon>Ochrophyta</taxon>
        <taxon>Bacillariophyta</taxon>
        <taxon>Bacillariophyceae</taxon>
        <taxon>Bacillariophycidae</taxon>
        <taxon>Thalassiophysales</taxon>
        <taxon>Catenulaceae</taxon>
        <taxon>Amphora</taxon>
    </lineage>
</organism>
<evidence type="ECO:0000313" key="2">
    <source>
        <dbReference type="EMBL" id="CAE0413726.1"/>
    </source>
</evidence>
<accession>A0A7S3L907</accession>
<proteinExistence type="predicted"/>
<feature type="region of interest" description="Disordered" evidence="1">
    <location>
        <begin position="654"/>
        <end position="680"/>
    </location>
</feature>
<gene>
    <name evidence="2" type="ORF">ACOF00016_LOCUS10970</name>
</gene>